<dbReference type="Pfam" id="PF12213">
    <property type="entry name" value="Dpoe2NT"/>
    <property type="match status" value="1"/>
</dbReference>
<evidence type="ECO:0000313" key="10">
    <source>
        <dbReference type="Proteomes" id="UP000580250"/>
    </source>
</evidence>
<evidence type="ECO:0000313" key="9">
    <source>
        <dbReference type="EMBL" id="CAD2160092.1"/>
    </source>
</evidence>
<evidence type="ECO:0000256" key="5">
    <source>
        <dbReference type="ARBA" id="ARBA00023242"/>
    </source>
</evidence>
<reference evidence="9 10" key="1">
    <citation type="submission" date="2020-08" db="EMBL/GenBank/DDBJ databases">
        <authorList>
            <person name="Koutsovoulos G."/>
            <person name="Danchin GJ E."/>
        </authorList>
    </citation>
    <scope>NUCLEOTIDE SEQUENCE [LARGE SCALE GENOMIC DNA]</scope>
</reference>
<dbReference type="InterPro" id="IPR024639">
    <property type="entry name" value="DNA_pol_e_bsu_N"/>
</dbReference>
<comment type="subcellular location">
    <subcellularLocation>
        <location evidence="1 6">Nucleus</location>
    </subcellularLocation>
</comment>
<comment type="similarity">
    <text evidence="2 6">Belongs to the DNA polymerase epsilon subunit B family.</text>
</comment>
<evidence type="ECO:0000256" key="6">
    <source>
        <dbReference type="PIRNR" id="PIRNR000799"/>
    </source>
</evidence>
<protein>
    <recommendedName>
        <fullName evidence="6">DNA polymerase epsilon subunit</fullName>
    </recommendedName>
    <alternativeName>
        <fullName evidence="6">DNA polymerase II subunit 2</fullName>
    </alternativeName>
</protein>
<dbReference type="PANTHER" id="PTHR12708:SF0">
    <property type="entry name" value="DNA POLYMERASE EPSILON SUBUNIT 2"/>
    <property type="match status" value="1"/>
</dbReference>
<evidence type="ECO:0000256" key="1">
    <source>
        <dbReference type="ARBA" id="ARBA00004123"/>
    </source>
</evidence>
<dbReference type="GO" id="GO:0003677">
    <property type="term" value="F:DNA binding"/>
    <property type="evidence" value="ECO:0007669"/>
    <property type="project" value="UniProtKB-UniRule"/>
</dbReference>
<organism evidence="9 10">
    <name type="scientific">Meloidogyne enterolobii</name>
    <name type="common">Root-knot nematode worm</name>
    <name type="synonym">Meloidogyne mayaguensis</name>
    <dbReference type="NCBI Taxonomy" id="390850"/>
    <lineage>
        <taxon>Eukaryota</taxon>
        <taxon>Metazoa</taxon>
        <taxon>Ecdysozoa</taxon>
        <taxon>Nematoda</taxon>
        <taxon>Chromadorea</taxon>
        <taxon>Rhabditida</taxon>
        <taxon>Tylenchina</taxon>
        <taxon>Tylenchomorpha</taxon>
        <taxon>Tylenchoidea</taxon>
        <taxon>Meloidogynidae</taxon>
        <taxon>Meloidogyninae</taxon>
        <taxon>Meloidogyne</taxon>
    </lineage>
</organism>
<dbReference type="InterPro" id="IPR007185">
    <property type="entry name" value="DNA_pol_a/d/e_bsu"/>
</dbReference>
<evidence type="ECO:0000259" key="7">
    <source>
        <dbReference type="Pfam" id="PF04042"/>
    </source>
</evidence>
<sequence>MEQNEIRRHINRQFSIRGHSLSKDTLSYLVDQLKDMGREQYQKTMAKVMELVEKENVDSGLLDLNLLKNVLKVLSRQQKNESEINFKLENAFELLAANKETSRDVHLGTDVYWKRFDLVKKLLVKNQSTEDDVFVSIDSIFNLCGSKICILAQLCRGDGAWFVAEDQTARIKLDLTEATYEPGIYFEGGIFVFEGVCSLTTLKVEKVSLPRLSGINSEENTSQRQDVRFSRRRDPNDRICVFSDLLLDNDKVLKAFYRILDGFSSNPPNIFVLCGRFLSVQRAYGYTDQSITAFRHLANILSHFSTIYLNSHFILVPHQEDPPPLITFPWFLFKKLFFFLFCLSQPSSTPSVQKCFKDLPNIHFASNPCRLIFKDRHFLIFRDDVIEKICRSAIHMPKDVQAEMIPKLFCDTMWSQRHLSPLPLFYNSIQPETDKLFHLWPEPDVLLLADKFKGFIEEENNQRRLTINPGPFLAENFEFQVYFPTLGRVDNSVFVLDEN</sequence>
<evidence type="ECO:0000256" key="3">
    <source>
        <dbReference type="ARBA" id="ARBA00022705"/>
    </source>
</evidence>
<dbReference type="PIRSF" id="PIRSF000799">
    <property type="entry name" value="DNA_pol_eps_2"/>
    <property type="match status" value="1"/>
</dbReference>
<keyword evidence="3 6" id="KW-0235">DNA replication</keyword>
<dbReference type="Pfam" id="PF04042">
    <property type="entry name" value="DNA_pol_E_B"/>
    <property type="match status" value="1"/>
</dbReference>
<dbReference type="EMBL" id="CAJEWN010000077">
    <property type="protein sequence ID" value="CAD2160092.1"/>
    <property type="molecule type" value="Genomic_DNA"/>
</dbReference>
<dbReference type="Gene3D" id="3.60.21.60">
    <property type="match status" value="1"/>
</dbReference>
<dbReference type="GO" id="GO:0008622">
    <property type="term" value="C:epsilon DNA polymerase complex"/>
    <property type="evidence" value="ECO:0007669"/>
    <property type="project" value="UniProtKB-UniRule"/>
</dbReference>
<accession>A0A6V7UKJ9</accession>
<evidence type="ECO:0000259" key="8">
    <source>
        <dbReference type="Pfam" id="PF12213"/>
    </source>
</evidence>
<dbReference type="GO" id="GO:0006261">
    <property type="term" value="P:DNA-templated DNA replication"/>
    <property type="evidence" value="ECO:0007669"/>
    <property type="project" value="InterPro"/>
</dbReference>
<evidence type="ECO:0000256" key="2">
    <source>
        <dbReference type="ARBA" id="ARBA00009560"/>
    </source>
</evidence>
<dbReference type="PANTHER" id="PTHR12708">
    <property type="entry name" value="DNA POLYMERASE EPSILON SUBUNIT B"/>
    <property type="match status" value="1"/>
</dbReference>
<dbReference type="Proteomes" id="UP000580250">
    <property type="component" value="Unassembled WGS sequence"/>
</dbReference>
<dbReference type="GO" id="GO:0042276">
    <property type="term" value="P:error-prone translesion synthesis"/>
    <property type="evidence" value="ECO:0007669"/>
    <property type="project" value="TreeGrafter"/>
</dbReference>
<keyword evidence="4 6" id="KW-0238">DNA-binding</keyword>
<name>A0A6V7UKJ9_MELEN</name>
<feature type="domain" description="DNA polymerase epsilon subunit B N-terminal" evidence="8">
    <location>
        <begin position="2"/>
        <end position="69"/>
    </location>
</feature>
<comment type="function">
    <text evidence="6">Participates in DNA repair and in chromosomal DNA replication.</text>
</comment>
<evidence type="ECO:0000256" key="4">
    <source>
        <dbReference type="ARBA" id="ARBA00023125"/>
    </source>
</evidence>
<keyword evidence="5 6" id="KW-0539">Nucleus</keyword>
<proteinExistence type="inferred from homology"/>
<comment type="caution">
    <text evidence="9">The sequence shown here is derived from an EMBL/GenBank/DDBJ whole genome shotgun (WGS) entry which is preliminary data.</text>
</comment>
<dbReference type="OrthoDB" id="10254730at2759"/>
<dbReference type="AlphaFoldDB" id="A0A6V7UKJ9"/>
<dbReference type="InterPro" id="IPR016266">
    <property type="entry name" value="POLE2"/>
</dbReference>
<feature type="domain" description="DNA polymerase alpha/delta/epsilon subunit B" evidence="7">
    <location>
        <begin position="239"/>
        <end position="456"/>
    </location>
</feature>
<gene>
    <name evidence="9" type="ORF">MENT_LOCUS14078</name>
</gene>
<dbReference type="Gene3D" id="1.10.8.60">
    <property type="match status" value="1"/>
</dbReference>